<dbReference type="Proteomes" id="UP000054007">
    <property type="component" value="Unassembled WGS sequence"/>
</dbReference>
<accession>A0A0D7BR24</accession>
<dbReference type="SUPFAM" id="SSF56281">
    <property type="entry name" value="Metallo-hydrolase/oxidoreductase"/>
    <property type="match status" value="1"/>
</dbReference>
<keyword evidence="2" id="KW-1185">Reference proteome</keyword>
<dbReference type="AlphaFoldDB" id="A0A0D7BR24"/>
<gene>
    <name evidence="1" type="ORF">CYLTODRAFT_417504</name>
</gene>
<dbReference type="InterPro" id="IPR036866">
    <property type="entry name" value="RibonucZ/Hydroxyglut_hydro"/>
</dbReference>
<name>A0A0D7BR24_9AGAR</name>
<dbReference type="PANTHER" id="PTHR33835">
    <property type="entry name" value="YALI0C07656P"/>
    <property type="match status" value="1"/>
</dbReference>
<evidence type="ECO:0000313" key="1">
    <source>
        <dbReference type="EMBL" id="KIY72993.1"/>
    </source>
</evidence>
<proteinExistence type="predicted"/>
<dbReference type="OrthoDB" id="421671at2759"/>
<evidence type="ECO:0000313" key="2">
    <source>
        <dbReference type="Proteomes" id="UP000054007"/>
    </source>
</evidence>
<dbReference type="PANTHER" id="PTHR33835:SF1">
    <property type="entry name" value="METALLO-BETA-LACTAMASE DOMAIN-CONTAINING PROTEIN"/>
    <property type="match status" value="1"/>
</dbReference>
<reference evidence="1 2" key="1">
    <citation type="journal article" date="2015" name="Fungal Genet. Biol.">
        <title>Evolution of novel wood decay mechanisms in Agaricales revealed by the genome sequences of Fistulina hepatica and Cylindrobasidium torrendii.</title>
        <authorList>
            <person name="Floudas D."/>
            <person name="Held B.W."/>
            <person name="Riley R."/>
            <person name="Nagy L.G."/>
            <person name="Koehler G."/>
            <person name="Ransdell A.S."/>
            <person name="Younus H."/>
            <person name="Chow J."/>
            <person name="Chiniquy J."/>
            <person name="Lipzen A."/>
            <person name="Tritt A."/>
            <person name="Sun H."/>
            <person name="Haridas S."/>
            <person name="LaButti K."/>
            <person name="Ohm R.A."/>
            <person name="Kues U."/>
            <person name="Blanchette R.A."/>
            <person name="Grigoriev I.V."/>
            <person name="Minto R.E."/>
            <person name="Hibbett D.S."/>
        </authorList>
    </citation>
    <scope>NUCLEOTIDE SEQUENCE [LARGE SCALE GENOMIC DNA]</scope>
    <source>
        <strain evidence="1 2">FP15055 ss-10</strain>
    </source>
</reference>
<evidence type="ECO:0008006" key="3">
    <source>
        <dbReference type="Google" id="ProtNLM"/>
    </source>
</evidence>
<dbReference type="EMBL" id="KN880439">
    <property type="protein sequence ID" value="KIY72993.1"/>
    <property type="molecule type" value="Genomic_DNA"/>
</dbReference>
<dbReference type="InterPro" id="IPR025638">
    <property type="entry name" value="DUF4336"/>
</dbReference>
<dbReference type="Pfam" id="PF14234">
    <property type="entry name" value="DUF4336"/>
    <property type="match status" value="1"/>
</dbReference>
<protein>
    <recommendedName>
        <fullName evidence="3">Metallo-hydrolase/oxidoreductase</fullName>
    </recommendedName>
</protein>
<organism evidence="1 2">
    <name type="scientific">Cylindrobasidium torrendii FP15055 ss-10</name>
    <dbReference type="NCBI Taxonomy" id="1314674"/>
    <lineage>
        <taxon>Eukaryota</taxon>
        <taxon>Fungi</taxon>
        <taxon>Dikarya</taxon>
        <taxon>Basidiomycota</taxon>
        <taxon>Agaricomycotina</taxon>
        <taxon>Agaricomycetes</taxon>
        <taxon>Agaricomycetidae</taxon>
        <taxon>Agaricales</taxon>
        <taxon>Marasmiineae</taxon>
        <taxon>Physalacriaceae</taxon>
        <taxon>Cylindrobasidium</taxon>
    </lineage>
</organism>
<sequence length="239" mass="26423">MSETVIREVTKNIWTFSKPFLFGTVPLGGRSTAIKLEKGGVWVLASTALNTETRTKIDELGPVKFIVSPNSGHHLFLTEFQQAYPEAKVFATAGALEKHPNKELKAAGVWGKDPSGTQYGFEDEIQHCYFPAFPAKDVVFLHTPSKTLLEADLLFNLPATEQYSKVQDQGETPLVGNELCSSWLQSILSSLAGQDKEEMTRDAQTVNGWDFDRIVPCHGDVLETGGKKAWADGFKIFLE</sequence>